<gene>
    <name evidence="1" type="ORF">C1SCF055_LOCUS21866</name>
</gene>
<organism evidence="1">
    <name type="scientific">Cladocopium goreaui</name>
    <dbReference type="NCBI Taxonomy" id="2562237"/>
    <lineage>
        <taxon>Eukaryota</taxon>
        <taxon>Sar</taxon>
        <taxon>Alveolata</taxon>
        <taxon>Dinophyceae</taxon>
        <taxon>Suessiales</taxon>
        <taxon>Symbiodiniaceae</taxon>
        <taxon>Cladocopium</taxon>
    </lineage>
</organism>
<reference evidence="2 3" key="2">
    <citation type="submission" date="2024-05" db="EMBL/GenBank/DDBJ databases">
        <authorList>
            <person name="Chen Y."/>
            <person name="Shah S."/>
            <person name="Dougan E. K."/>
            <person name="Thang M."/>
            <person name="Chan C."/>
        </authorList>
    </citation>
    <scope>NUCLEOTIDE SEQUENCE [LARGE SCALE GENOMIC DNA]</scope>
</reference>
<proteinExistence type="predicted"/>
<keyword evidence="3" id="KW-1185">Reference proteome</keyword>
<evidence type="ECO:0000313" key="3">
    <source>
        <dbReference type="Proteomes" id="UP001152797"/>
    </source>
</evidence>
<accession>A0A9P1G2B2</accession>
<dbReference type="EMBL" id="CAMXCT010002056">
    <property type="protein sequence ID" value="CAI3995285.1"/>
    <property type="molecule type" value="Genomic_DNA"/>
</dbReference>
<comment type="caution">
    <text evidence="1">The sequence shown here is derived from an EMBL/GenBank/DDBJ whole genome shotgun (WGS) entry which is preliminary data.</text>
</comment>
<dbReference type="EMBL" id="CAMXCT030002056">
    <property type="protein sequence ID" value="CAL4782597.1"/>
    <property type="molecule type" value="Genomic_DNA"/>
</dbReference>
<protein>
    <submittedName>
        <fullName evidence="1">Uncharacterized protein</fullName>
    </submittedName>
</protein>
<sequence>MAEHPGSALELPPQEIGSQENMQQGFVTSEVEAADLCRSSGQCHVLFPPCNPCNEGIRKAVQLPHAQSHRHIFMNMSWNICKMFFQLLSSTRLYTVHICVSMFTCPCEYINI</sequence>
<dbReference type="Proteomes" id="UP001152797">
    <property type="component" value="Unassembled WGS sequence"/>
</dbReference>
<evidence type="ECO:0000313" key="1">
    <source>
        <dbReference type="EMBL" id="CAI3995285.1"/>
    </source>
</evidence>
<dbReference type="AlphaFoldDB" id="A0A9P1G2B2"/>
<evidence type="ECO:0000313" key="2">
    <source>
        <dbReference type="EMBL" id="CAL4782597.1"/>
    </source>
</evidence>
<name>A0A9P1G2B2_9DINO</name>
<dbReference type="EMBL" id="CAMXCT020002056">
    <property type="protein sequence ID" value="CAL1148660.1"/>
    <property type="molecule type" value="Genomic_DNA"/>
</dbReference>
<reference evidence="1" key="1">
    <citation type="submission" date="2022-10" db="EMBL/GenBank/DDBJ databases">
        <authorList>
            <person name="Chen Y."/>
            <person name="Dougan E. K."/>
            <person name="Chan C."/>
            <person name="Rhodes N."/>
            <person name="Thang M."/>
        </authorList>
    </citation>
    <scope>NUCLEOTIDE SEQUENCE</scope>
</reference>